<evidence type="ECO:0000313" key="14">
    <source>
        <dbReference type="Proteomes" id="UP000029844"/>
    </source>
</evidence>
<proteinExistence type="predicted"/>
<evidence type="ECO:0000313" key="6">
    <source>
        <dbReference type="EMBL" id="MBC1315170.1"/>
    </source>
</evidence>
<dbReference type="AlphaFoldDB" id="A0A099W712"/>
<keyword evidence="1" id="KW-0805">Transcription regulation</keyword>
<evidence type="ECO:0000313" key="16">
    <source>
        <dbReference type="Proteomes" id="UP000539064"/>
    </source>
</evidence>
<dbReference type="PANTHER" id="PTHR43280">
    <property type="entry name" value="ARAC-FAMILY TRANSCRIPTIONAL REGULATOR"/>
    <property type="match status" value="1"/>
</dbReference>
<dbReference type="EMBL" id="JAARXI010000007">
    <property type="protein sequence ID" value="MBC2117585.1"/>
    <property type="molecule type" value="Genomic_DNA"/>
</dbReference>
<evidence type="ECO:0000256" key="2">
    <source>
        <dbReference type="ARBA" id="ARBA00023125"/>
    </source>
</evidence>
<dbReference type="EMBL" id="JAARRW010000001">
    <property type="protein sequence ID" value="MBC1561092.1"/>
    <property type="molecule type" value="Genomic_DNA"/>
</dbReference>
<dbReference type="InterPro" id="IPR014710">
    <property type="entry name" value="RmlC-like_jellyroll"/>
</dbReference>
<dbReference type="PROSITE" id="PS00041">
    <property type="entry name" value="HTH_ARAC_FAMILY_1"/>
    <property type="match status" value="1"/>
</dbReference>
<name>A0A099W712_9LIST</name>
<dbReference type="GO" id="GO:0043565">
    <property type="term" value="F:sequence-specific DNA binding"/>
    <property type="evidence" value="ECO:0007669"/>
    <property type="project" value="InterPro"/>
</dbReference>
<evidence type="ECO:0000256" key="1">
    <source>
        <dbReference type="ARBA" id="ARBA00023015"/>
    </source>
</evidence>
<keyword evidence="14" id="KW-1185">Reference proteome</keyword>
<dbReference type="EMBL" id="JAARYY010000008">
    <property type="protein sequence ID" value="MBC2245111.1"/>
    <property type="molecule type" value="Genomic_DNA"/>
</dbReference>
<dbReference type="EMBL" id="JNFA01000024">
    <property type="protein sequence ID" value="KGL40233.1"/>
    <property type="molecule type" value="Genomic_DNA"/>
</dbReference>
<evidence type="ECO:0000313" key="10">
    <source>
        <dbReference type="EMBL" id="MBC1792640.1"/>
    </source>
</evidence>
<dbReference type="GO" id="GO:0003700">
    <property type="term" value="F:DNA-binding transcription factor activity"/>
    <property type="evidence" value="ECO:0007669"/>
    <property type="project" value="InterPro"/>
</dbReference>
<dbReference type="InterPro" id="IPR011051">
    <property type="entry name" value="RmlC_Cupin_sf"/>
</dbReference>
<dbReference type="Proteomes" id="UP000546244">
    <property type="component" value="Unassembled WGS sequence"/>
</dbReference>
<dbReference type="EMBL" id="JAARRU010000001">
    <property type="protein sequence ID" value="MBC1564857.1"/>
    <property type="molecule type" value="Genomic_DNA"/>
</dbReference>
<dbReference type="PANTHER" id="PTHR43280:SF28">
    <property type="entry name" value="HTH-TYPE TRANSCRIPTIONAL ACTIVATOR RHAS"/>
    <property type="match status" value="1"/>
</dbReference>
<evidence type="ECO:0000259" key="4">
    <source>
        <dbReference type="PROSITE" id="PS01124"/>
    </source>
</evidence>
<dbReference type="Gene3D" id="2.60.120.10">
    <property type="entry name" value="Jelly Rolls"/>
    <property type="match status" value="1"/>
</dbReference>
<reference evidence="15 16" key="2">
    <citation type="submission" date="2020-03" db="EMBL/GenBank/DDBJ databases">
        <title>Soil Listeria distribution.</title>
        <authorList>
            <person name="Liao J."/>
            <person name="Wiedmann M."/>
        </authorList>
    </citation>
    <scope>NUCLEOTIDE SEQUENCE [LARGE SCALE GENOMIC DNA]</scope>
    <source>
        <strain evidence="12 21">FSL L7-0153</strain>
        <strain evidence="11 15">FSL L7-0360</strain>
        <strain evidence="10 16">FSL L7-0978</strain>
        <strain evidence="9 20">FSL L7-1017</strain>
        <strain evidence="7 17">FSL L7-1387</strain>
        <strain evidence="8 22">FSL L7-1427</strain>
        <strain evidence="6 18">FSL L7-1816</strain>
        <strain evidence="13 19">FSL L7-1850</strain>
    </source>
</reference>
<dbReference type="Proteomes" id="UP000547643">
    <property type="component" value="Unassembled WGS sequence"/>
</dbReference>
<dbReference type="SUPFAM" id="SSF46689">
    <property type="entry name" value="Homeodomain-like"/>
    <property type="match status" value="2"/>
</dbReference>
<dbReference type="CDD" id="cd02208">
    <property type="entry name" value="cupin_RmlC-like"/>
    <property type="match status" value="1"/>
</dbReference>
<dbReference type="OrthoDB" id="9799319at2"/>
<keyword evidence="3" id="KW-0804">Transcription</keyword>
<keyword evidence="2" id="KW-0238">DNA-binding</keyword>
<dbReference type="Proteomes" id="UP000543379">
    <property type="component" value="Unassembled WGS sequence"/>
</dbReference>
<evidence type="ECO:0000256" key="3">
    <source>
        <dbReference type="ARBA" id="ARBA00023163"/>
    </source>
</evidence>
<dbReference type="Proteomes" id="UP000550367">
    <property type="component" value="Unassembled WGS sequence"/>
</dbReference>
<evidence type="ECO:0000313" key="8">
    <source>
        <dbReference type="EMBL" id="MBC1564857.1"/>
    </source>
</evidence>
<evidence type="ECO:0000313" key="18">
    <source>
        <dbReference type="Proteomes" id="UP000543379"/>
    </source>
</evidence>
<dbReference type="Proteomes" id="UP000586951">
    <property type="component" value="Unassembled WGS sequence"/>
</dbReference>
<organism evidence="5 14">
    <name type="scientific">Listeria booriae</name>
    <dbReference type="NCBI Taxonomy" id="1552123"/>
    <lineage>
        <taxon>Bacteria</taxon>
        <taxon>Bacillati</taxon>
        <taxon>Bacillota</taxon>
        <taxon>Bacilli</taxon>
        <taxon>Bacillales</taxon>
        <taxon>Listeriaceae</taxon>
        <taxon>Listeria</taxon>
    </lineage>
</organism>
<evidence type="ECO:0000313" key="7">
    <source>
        <dbReference type="EMBL" id="MBC1561092.1"/>
    </source>
</evidence>
<dbReference type="InterPro" id="IPR009057">
    <property type="entry name" value="Homeodomain-like_sf"/>
</dbReference>
<evidence type="ECO:0000313" key="9">
    <source>
        <dbReference type="EMBL" id="MBC1778343.1"/>
    </source>
</evidence>
<dbReference type="Proteomes" id="UP000029844">
    <property type="component" value="Unassembled WGS sequence"/>
</dbReference>
<dbReference type="InterPro" id="IPR020449">
    <property type="entry name" value="Tscrpt_reg_AraC-type_HTH"/>
</dbReference>
<feature type="domain" description="HTH araC/xylS-type" evidence="4">
    <location>
        <begin position="185"/>
        <end position="283"/>
    </location>
</feature>
<dbReference type="PROSITE" id="PS01124">
    <property type="entry name" value="HTH_ARAC_FAMILY_2"/>
    <property type="match status" value="1"/>
</dbReference>
<dbReference type="SMART" id="SM00342">
    <property type="entry name" value="HTH_ARAC"/>
    <property type="match status" value="1"/>
</dbReference>
<dbReference type="PRINTS" id="PR00032">
    <property type="entry name" value="HTHARAC"/>
</dbReference>
<dbReference type="eggNOG" id="COG2207">
    <property type="taxonomic scope" value="Bacteria"/>
</dbReference>
<evidence type="ECO:0000313" key="13">
    <source>
        <dbReference type="EMBL" id="MBC2372985.1"/>
    </source>
</evidence>
<reference evidence="5 14" key="1">
    <citation type="submission" date="2014-05" db="EMBL/GenBank/DDBJ databases">
        <title>Novel Listeriaceae from food processing environments.</title>
        <authorList>
            <person name="den Bakker H.C."/>
        </authorList>
    </citation>
    <scope>NUCLEOTIDE SEQUENCE [LARGE SCALE GENOMIC DNA]</scope>
    <source>
        <strain evidence="5 14">FSL A5-0281</strain>
    </source>
</reference>
<dbReference type="EMBL" id="JAARUV010000001">
    <property type="protein sequence ID" value="MBC1778343.1"/>
    <property type="molecule type" value="Genomic_DNA"/>
</dbReference>
<comment type="caution">
    <text evidence="5">The sequence shown here is derived from an EMBL/GenBank/DDBJ whole genome shotgun (WGS) entry which is preliminary data.</text>
</comment>
<dbReference type="Proteomes" id="UP000529446">
    <property type="component" value="Unassembled WGS sequence"/>
</dbReference>
<evidence type="ECO:0000313" key="17">
    <source>
        <dbReference type="Proteomes" id="UP000541955"/>
    </source>
</evidence>
<dbReference type="SUPFAM" id="SSF51182">
    <property type="entry name" value="RmlC-like cupins"/>
    <property type="match status" value="1"/>
</dbReference>
<dbReference type="Pfam" id="PF12833">
    <property type="entry name" value="HTH_18"/>
    <property type="match status" value="1"/>
</dbReference>
<dbReference type="Gene3D" id="1.10.10.60">
    <property type="entry name" value="Homeodomain-like"/>
    <property type="match status" value="2"/>
</dbReference>
<protein>
    <submittedName>
        <fullName evidence="5">AraC family transcriptional regulator</fullName>
    </submittedName>
</protein>
<dbReference type="Pfam" id="PF07883">
    <property type="entry name" value="Cupin_2"/>
    <property type="match status" value="1"/>
</dbReference>
<evidence type="ECO:0000313" key="5">
    <source>
        <dbReference type="EMBL" id="KGL40233.1"/>
    </source>
</evidence>
<accession>A0A099W712</accession>
<dbReference type="EMBL" id="JAAROV010000001">
    <property type="protein sequence ID" value="MBC1315170.1"/>
    <property type="molecule type" value="Genomic_DNA"/>
</dbReference>
<evidence type="ECO:0000313" key="22">
    <source>
        <dbReference type="Proteomes" id="UP000586951"/>
    </source>
</evidence>
<dbReference type="eggNOG" id="COG1917">
    <property type="taxonomic scope" value="Bacteria"/>
</dbReference>
<dbReference type="InterPro" id="IPR013096">
    <property type="entry name" value="Cupin_2"/>
</dbReference>
<dbReference type="EMBL" id="JAARVG010000003">
    <property type="protein sequence ID" value="MBC1792640.1"/>
    <property type="molecule type" value="Genomic_DNA"/>
</dbReference>
<evidence type="ECO:0000313" key="20">
    <source>
        <dbReference type="Proteomes" id="UP000547643"/>
    </source>
</evidence>
<evidence type="ECO:0000313" key="21">
    <source>
        <dbReference type="Proteomes" id="UP000550367"/>
    </source>
</evidence>
<dbReference type="EMBL" id="JAARMV010000003">
    <property type="protein sequence ID" value="MBC2372985.1"/>
    <property type="molecule type" value="Genomic_DNA"/>
</dbReference>
<dbReference type="InterPro" id="IPR018060">
    <property type="entry name" value="HTH_AraC"/>
</dbReference>
<dbReference type="STRING" id="1552123.EP57_10020"/>
<evidence type="ECO:0000313" key="11">
    <source>
        <dbReference type="EMBL" id="MBC2117585.1"/>
    </source>
</evidence>
<dbReference type="Proteomes" id="UP000539064">
    <property type="component" value="Unassembled WGS sequence"/>
</dbReference>
<sequence>MGLYLEFPALDRDFPMRSFTNEGGVIVYPHWHKEIELIYVTQGRLNLGVNDVPIQMAEGEIYVINGGDVHYFLASPNSERIVLQFDLSVFQEFSLTEVEGKRLRDLFLEVVPASNDWDADVAKRVAGLLQVIHEESFARREGYRYVVKAKLYEMLAVLDREVPKQVRDVAEDMTSKSQDTLEKLQQIFAYVEDHYQETITLQQVADHVGFSSYYFTKLFKRNMGITFMTFVNDYRLSKAKWILLNEETPVTEVAELAGFSSVKTFHHAFKRAMGVSPLKYRRTIFGNK</sequence>
<gene>
    <name evidence="5" type="ORF">EP57_10020</name>
    <name evidence="6" type="ORF">HB811_00175</name>
    <name evidence="7" type="ORF">HB902_03330</name>
    <name evidence="8" type="ORF">HB907_05515</name>
    <name evidence="13" type="ORF">HBP98_13305</name>
    <name evidence="9" type="ORF">HCA46_05770</name>
    <name evidence="10" type="ORF">HCA52_04335</name>
    <name evidence="11" type="ORF">HCB06_13220</name>
    <name evidence="12" type="ORF">HCB25_13595</name>
</gene>
<dbReference type="InterPro" id="IPR018062">
    <property type="entry name" value="HTH_AraC-typ_CS"/>
</dbReference>
<dbReference type="Proteomes" id="UP000541955">
    <property type="component" value="Unassembled WGS sequence"/>
</dbReference>
<evidence type="ECO:0000313" key="19">
    <source>
        <dbReference type="Proteomes" id="UP000546244"/>
    </source>
</evidence>
<evidence type="ECO:0000313" key="15">
    <source>
        <dbReference type="Proteomes" id="UP000529446"/>
    </source>
</evidence>
<evidence type="ECO:0000313" key="12">
    <source>
        <dbReference type="EMBL" id="MBC2245111.1"/>
    </source>
</evidence>